<feature type="region of interest" description="Disordered" evidence="1">
    <location>
        <begin position="74"/>
        <end position="98"/>
    </location>
</feature>
<protein>
    <submittedName>
        <fullName evidence="2">Uncharacterized protein</fullName>
    </submittedName>
</protein>
<dbReference type="Proteomes" id="UP000253507">
    <property type="component" value="Unassembled WGS sequence"/>
</dbReference>
<proteinExistence type="predicted"/>
<evidence type="ECO:0000313" key="2">
    <source>
        <dbReference type="EMBL" id="RCG13269.1"/>
    </source>
</evidence>
<feature type="compositionally biased region" description="Gly residues" evidence="1">
    <location>
        <begin position="36"/>
        <end position="45"/>
    </location>
</feature>
<reference evidence="2 3" key="1">
    <citation type="submission" date="2018-06" db="EMBL/GenBank/DDBJ databases">
        <title>Streptomyces reniochalinae sp. nov. and Streptomyces diacarnus sp. nov. from marine sponges.</title>
        <authorList>
            <person name="Li L."/>
        </authorList>
    </citation>
    <scope>NUCLEOTIDE SEQUENCE [LARGE SCALE GENOMIC DNA]</scope>
    <source>
        <strain evidence="2 3">LHW50302</strain>
    </source>
</reference>
<feature type="region of interest" description="Disordered" evidence="1">
    <location>
        <begin position="155"/>
        <end position="177"/>
    </location>
</feature>
<feature type="region of interest" description="Disordered" evidence="1">
    <location>
        <begin position="31"/>
        <end position="53"/>
    </location>
</feature>
<accession>A0A367E686</accession>
<gene>
    <name evidence="2" type="ORF">DQ392_33755</name>
</gene>
<dbReference type="AlphaFoldDB" id="A0A367E686"/>
<evidence type="ECO:0000256" key="1">
    <source>
        <dbReference type="SAM" id="MobiDB-lite"/>
    </source>
</evidence>
<organism evidence="2 3">
    <name type="scientific">Streptomyces reniochalinae</name>
    <dbReference type="NCBI Taxonomy" id="2250578"/>
    <lineage>
        <taxon>Bacteria</taxon>
        <taxon>Bacillati</taxon>
        <taxon>Actinomycetota</taxon>
        <taxon>Actinomycetes</taxon>
        <taxon>Kitasatosporales</taxon>
        <taxon>Streptomycetaceae</taxon>
        <taxon>Streptomyces</taxon>
    </lineage>
</organism>
<evidence type="ECO:0000313" key="3">
    <source>
        <dbReference type="Proteomes" id="UP000253507"/>
    </source>
</evidence>
<dbReference type="EMBL" id="QOIM01000058">
    <property type="protein sequence ID" value="RCG13269.1"/>
    <property type="molecule type" value="Genomic_DNA"/>
</dbReference>
<dbReference type="RefSeq" id="WP_114019519.1">
    <property type="nucleotide sequence ID" value="NZ_QOIM01000058.1"/>
</dbReference>
<sequence>MWGFAVDSFKAEWGALVSQAQAGQHTRMQLNSAAPAGGGDTGPGGADRLASDPAAKKASAKYVDEELLPHLRSAGAMAGQPSEDPAPGMLGSERAQPGGTMQDWQAWQGVEHVLRQWGKQVRNLEQRLQGERDALRGVRVLFQSRDGLVHDSLLAGSDPSYLPTLPGNEPTGMRPAG</sequence>
<dbReference type="OrthoDB" id="4331735at2"/>
<keyword evidence="3" id="KW-1185">Reference proteome</keyword>
<comment type="caution">
    <text evidence="2">The sequence shown here is derived from an EMBL/GenBank/DDBJ whole genome shotgun (WGS) entry which is preliminary data.</text>
</comment>
<name>A0A367E686_9ACTN</name>